<sequence length="83" mass="9314">MVDLREVCPSGQLEERLEQGAEQWAWFIFNPLPLAVQGSARCAQEDSSRRHARSHPHRAWDPCDGGQSICCARQRSVVVVVVV</sequence>
<protein>
    <submittedName>
        <fullName evidence="2 3">Uncharacterized protein</fullName>
    </submittedName>
</protein>
<organism evidence="1 2">
    <name type="scientific">Parascaris univalens</name>
    <name type="common">Nematode worm</name>
    <dbReference type="NCBI Taxonomy" id="6257"/>
    <lineage>
        <taxon>Eukaryota</taxon>
        <taxon>Metazoa</taxon>
        <taxon>Ecdysozoa</taxon>
        <taxon>Nematoda</taxon>
        <taxon>Chromadorea</taxon>
        <taxon>Rhabditida</taxon>
        <taxon>Spirurina</taxon>
        <taxon>Ascaridomorpha</taxon>
        <taxon>Ascaridoidea</taxon>
        <taxon>Ascarididae</taxon>
        <taxon>Parascaris</taxon>
    </lineage>
</organism>
<name>A0A915A591_PARUN</name>
<dbReference type="WBParaSite" id="PgR033_g105_t01">
    <property type="protein sequence ID" value="PgR033_g105_t01"/>
    <property type="gene ID" value="PgR033_g105"/>
</dbReference>
<evidence type="ECO:0000313" key="2">
    <source>
        <dbReference type="WBParaSite" id="PgR001X_g189_t01"/>
    </source>
</evidence>
<dbReference type="Proteomes" id="UP000887569">
    <property type="component" value="Unplaced"/>
</dbReference>
<dbReference type="WBParaSite" id="PgR001X_g189_t01">
    <property type="protein sequence ID" value="PgR001X_g189_t01"/>
    <property type="gene ID" value="PgR001X_g189"/>
</dbReference>
<dbReference type="AlphaFoldDB" id="A0A915A591"/>
<keyword evidence="1" id="KW-1185">Reference proteome</keyword>
<evidence type="ECO:0000313" key="3">
    <source>
        <dbReference type="WBParaSite" id="PgR033_g105_t01"/>
    </source>
</evidence>
<accession>A0A915A591</accession>
<reference evidence="2 3" key="1">
    <citation type="submission" date="2022-11" db="UniProtKB">
        <authorList>
            <consortium name="WormBaseParasite"/>
        </authorList>
    </citation>
    <scope>IDENTIFICATION</scope>
</reference>
<evidence type="ECO:0000313" key="1">
    <source>
        <dbReference type="Proteomes" id="UP000887569"/>
    </source>
</evidence>
<proteinExistence type="predicted"/>